<dbReference type="PRINTS" id="PR00320">
    <property type="entry name" value="GPROTEINBRPT"/>
</dbReference>
<dbReference type="Gene3D" id="2.130.10.10">
    <property type="entry name" value="YVTN repeat-like/Quinoprotein amine dehydrogenase"/>
    <property type="match status" value="4"/>
</dbReference>
<keyword evidence="2" id="KW-0677">Repeat</keyword>
<dbReference type="Pfam" id="PF00931">
    <property type="entry name" value="NB-ARC"/>
    <property type="match status" value="1"/>
</dbReference>
<dbReference type="InterPro" id="IPR002182">
    <property type="entry name" value="NB-ARC"/>
</dbReference>
<evidence type="ECO:0000313" key="8">
    <source>
        <dbReference type="Proteomes" id="UP000308705"/>
    </source>
</evidence>
<dbReference type="PANTHER" id="PTHR19879:SF9">
    <property type="entry name" value="TRANSCRIPTION INITIATION FACTOR TFIID SUBUNIT 5"/>
    <property type="match status" value="1"/>
</dbReference>
<dbReference type="GO" id="GO:0007165">
    <property type="term" value="P:signal transduction"/>
    <property type="evidence" value="ECO:0007669"/>
    <property type="project" value="InterPro"/>
</dbReference>
<dbReference type="SUPFAM" id="SSF50978">
    <property type="entry name" value="WD40 repeat-like"/>
    <property type="match status" value="2"/>
</dbReference>
<dbReference type="Proteomes" id="UP000308705">
    <property type="component" value="Unassembled WGS sequence"/>
</dbReference>
<feature type="repeat" description="WD" evidence="3">
    <location>
        <begin position="842"/>
        <end position="882"/>
    </location>
</feature>
<evidence type="ECO:0000259" key="5">
    <source>
        <dbReference type="Pfam" id="PF00931"/>
    </source>
</evidence>
<dbReference type="InterPro" id="IPR000157">
    <property type="entry name" value="TIR_dom"/>
</dbReference>
<evidence type="ECO:0000313" key="7">
    <source>
        <dbReference type="EMBL" id="TKK89220.1"/>
    </source>
</evidence>
<dbReference type="SUPFAM" id="SSF52540">
    <property type="entry name" value="P-loop containing nucleoside triphosphate hydrolases"/>
    <property type="match status" value="1"/>
</dbReference>
<dbReference type="SMART" id="SM00320">
    <property type="entry name" value="WD40"/>
    <property type="match status" value="13"/>
</dbReference>
<feature type="repeat" description="WD" evidence="3">
    <location>
        <begin position="1011"/>
        <end position="1043"/>
    </location>
</feature>
<feature type="domain" description="TIR" evidence="6">
    <location>
        <begin position="12"/>
        <end position="116"/>
    </location>
</feature>
<feature type="repeat" description="WD" evidence="3">
    <location>
        <begin position="752"/>
        <end position="784"/>
    </location>
</feature>
<evidence type="ECO:0000256" key="1">
    <source>
        <dbReference type="ARBA" id="ARBA00022574"/>
    </source>
</evidence>
<accession>A0A4U3MK08</accession>
<feature type="repeat" description="WD" evidence="3">
    <location>
        <begin position="882"/>
        <end position="915"/>
    </location>
</feature>
<dbReference type="SUPFAM" id="SSF52200">
    <property type="entry name" value="Toll/Interleukin receptor TIR domain"/>
    <property type="match status" value="1"/>
</dbReference>
<sequence>MMSSAPPDRPHVFVSYAREDRELCRRLVLMLGLVLGERGYRVWWDQTMVAGQWSDELDAALDNAVASLLLVSEHSLTSEFIMERELPRLLARGRLVAPVYVSPCPWGSVPVIAGLQFLGSAEQALTERTGDLAAVLTDLAQQAPRFLCLPTLAPGSSDGAAVAAGTPRAEAALPPDLPGPLHGVPELPINHFVRPAELDTLRSLVLGAGRADAGGGALGVVGVQGAGGMGKTVLATALARDPTVRRAFPDGVYWIMLGERPDPVATQVGLARLLGLQGGFRNEVDGRATLREALSGQRVLLVIDDVWSAAAAEALLVTGAEGRTVLTTRHPLVLARLHTPAFALERLGLEEARKFLAQMTSHAGPLPAEADELVEALGGVILALALLAATISHGTSWAAALAEVHRAGDVYTDEGFANQFRALQLAWSALDEHERRRYGELVVFGEDVTAPEATVARLWRHTAGLDDAASRQLCTAFAKRNLLVFDGGVRLHDQQRAFLLLQIPDSALAHRQLLTAHQDAQDTPGRWSSLAVDEPYLRDHLVEHLVAAGDVFDLQEVATDPVWLLRRFHQDGPHAPEADLERALAALPTFRAGQQTLDRFRRISHAMSAVSTIGDRALTLANLGGDLDPQHALDALFPPVRLRRATEVRPDALDRVFVGHPAPSGEWPRWGGVWSVAWSPDGRRLATGGADGTVRTWPTGASGPPSTTLTGHDAGVRTVAWAPGSQRLASGADDGTARVWYPDDPGRPPVPLVGHAGSVWSVAWSPDGRRLATADGDGTLRVWDPDAPGRPKTVLTGHAGSAWSVAWSPDGRRLASGGADRTVRIWDVPGPSQDTHAAPVVLAGHDGWVWSVAWSPDGRWIASAGDGTVRTWPVDGGAPLALTGHAGLVWSVAWSPDGRRLASGGADRTVRIWELAGASGADAAVLTGHEDFVWSVAWSPDGRRLASGGQDETARVWKADAGTRSVSAADHSWRVFSVDLSPDGRRLATGTEDGAVRLWDPDLPERAGTEVSDLTSGVWVVAWAPDGRRLAVGGADRIVRIWDTLAPGAPAVLLTGHDGLVRSAAWAADGRRLATSGDDGTVRIWDLDEAGSVPAVLTGHQGWVPSVAWSGDGARLASGGDDGTVRVWNADVPGARPVVLGGDLGRVASVAWSPDGRLLAVGAGDGTVGLWDADVWDPPAPDRDGPGRPSPTFAAHSEAVVSVVWSPDGRRLATAGEDRTVRIWDARTATPVCGVGMGNGVFAIAWRGDRIAVGMTTHWSVLTVDEPARVSSRSLS</sequence>
<feature type="repeat" description="WD" evidence="3">
    <location>
        <begin position="926"/>
        <end position="967"/>
    </location>
</feature>
<dbReference type="InterPro" id="IPR036388">
    <property type="entry name" value="WH-like_DNA-bd_sf"/>
</dbReference>
<feature type="domain" description="NB-ARC" evidence="5">
    <location>
        <begin position="218"/>
        <end position="358"/>
    </location>
</feature>
<evidence type="ECO:0000256" key="4">
    <source>
        <dbReference type="SAM" id="MobiDB-lite"/>
    </source>
</evidence>
<dbReference type="AlphaFoldDB" id="A0A4U3MK08"/>
<organism evidence="7 8">
    <name type="scientific">Herbidospora galbida</name>
    <dbReference type="NCBI Taxonomy" id="2575442"/>
    <lineage>
        <taxon>Bacteria</taxon>
        <taxon>Bacillati</taxon>
        <taxon>Actinomycetota</taxon>
        <taxon>Actinomycetes</taxon>
        <taxon>Streptosporangiales</taxon>
        <taxon>Streptosporangiaceae</taxon>
        <taxon>Herbidospora</taxon>
    </lineage>
</organism>
<dbReference type="InterPro" id="IPR027417">
    <property type="entry name" value="P-loop_NTPase"/>
</dbReference>
<name>A0A4U3MK08_9ACTN</name>
<dbReference type="GO" id="GO:0005829">
    <property type="term" value="C:cytosol"/>
    <property type="evidence" value="ECO:0007669"/>
    <property type="project" value="UniProtKB-ARBA"/>
</dbReference>
<dbReference type="GO" id="GO:0043531">
    <property type="term" value="F:ADP binding"/>
    <property type="evidence" value="ECO:0007669"/>
    <property type="project" value="InterPro"/>
</dbReference>
<dbReference type="PRINTS" id="PR00364">
    <property type="entry name" value="DISEASERSIST"/>
</dbReference>
<keyword evidence="8" id="KW-1185">Reference proteome</keyword>
<dbReference type="Pfam" id="PF13676">
    <property type="entry name" value="TIR_2"/>
    <property type="match status" value="1"/>
</dbReference>
<feature type="region of interest" description="Disordered" evidence="4">
    <location>
        <begin position="687"/>
        <end position="712"/>
    </location>
</feature>
<evidence type="ECO:0000256" key="2">
    <source>
        <dbReference type="ARBA" id="ARBA00022737"/>
    </source>
</evidence>
<evidence type="ECO:0000256" key="3">
    <source>
        <dbReference type="PROSITE-ProRule" id="PRU00221"/>
    </source>
</evidence>
<protein>
    <submittedName>
        <fullName evidence="7">TIR domain-containing protein</fullName>
    </submittedName>
</protein>
<dbReference type="CDD" id="cd00200">
    <property type="entry name" value="WD40"/>
    <property type="match status" value="2"/>
</dbReference>
<feature type="repeat" description="WD" evidence="3">
    <location>
        <begin position="709"/>
        <end position="740"/>
    </location>
</feature>
<dbReference type="PROSITE" id="PS50294">
    <property type="entry name" value="WD_REPEATS_REGION"/>
    <property type="match status" value="13"/>
</dbReference>
<keyword evidence="1 3" id="KW-0853">WD repeat</keyword>
<gene>
    <name evidence="7" type="ORF">FDA94_09760</name>
</gene>
<dbReference type="OrthoDB" id="414967at2"/>
<dbReference type="Pfam" id="PF00400">
    <property type="entry name" value="WD40"/>
    <property type="match status" value="13"/>
</dbReference>
<feature type="repeat" description="WD" evidence="3">
    <location>
        <begin position="1193"/>
        <end position="1228"/>
    </location>
</feature>
<comment type="caution">
    <text evidence="7">The sequence shown here is derived from an EMBL/GenBank/DDBJ whole genome shotgun (WGS) entry which is preliminary data.</text>
</comment>
<dbReference type="Gene3D" id="3.40.50.10140">
    <property type="entry name" value="Toll/interleukin-1 receptor homology (TIR) domain"/>
    <property type="match status" value="1"/>
</dbReference>
<dbReference type="InterPro" id="IPR015943">
    <property type="entry name" value="WD40/YVTN_repeat-like_dom_sf"/>
</dbReference>
<feature type="repeat" description="WD" evidence="3">
    <location>
        <begin position="1140"/>
        <end position="1172"/>
    </location>
</feature>
<feature type="repeat" description="WD" evidence="3">
    <location>
        <begin position="1097"/>
        <end position="1129"/>
    </location>
</feature>
<dbReference type="PANTHER" id="PTHR19879">
    <property type="entry name" value="TRANSCRIPTION INITIATION FACTOR TFIID"/>
    <property type="match status" value="1"/>
</dbReference>
<proteinExistence type="predicted"/>
<dbReference type="Gene3D" id="1.10.10.10">
    <property type="entry name" value="Winged helix-like DNA-binding domain superfamily/Winged helix DNA-binding domain"/>
    <property type="match status" value="1"/>
</dbReference>
<dbReference type="InterPro" id="IPR001680">
    <property type="entry name" value="WD40_rpt"/>
</dbReference>
<feature type="repeat" description="WD" evidence="3">
    <location>
        <begin position="795"/>
        <end position="828"/>
    </location>
</feature>
<dbReference type="InterPro" id="IPR019775">
    <property type="entry name" value="WD40_repeat_CS"/>
</dbReference>
<evidence type="ECO:0000259" key="6">
    <source>
        <dbReference type="Pfam" id="PF13676"/>
    </source>
</evidence>
<feature type="repeat" description="WD" evidence="3">
    <location>
        <begin position="968"/>
        <end position="1000"/>
    </location>
</feature>
<dbReference type="InterPro" id="IPR036322">
    <property type="entry name" value="WD40_repeat_dom_sf"/>
</dbReference>
<dbReference type="EMBL" id="SZQA01000007">
    <property type="protein sequence ID" value="TKK89220.1"/>
    <property type="molecule type" value="Genomic_DNA"/>
</dbReference>
<dbReference type="PROSITE" id="PS00678">
    <property type="entry name" value="WD_REPEATS_1"/>
    <property type="match status" value="4"/>
</dbReference>
<dbReference type="Gene3D" id="3.40.50.300">
    <property type="entry name" value="P-loop containing nucleotide triphosphate hydrolases"/>
    <property type="match status" value="1"/>
</dbReference>
<feature type="repeat" description="WD" evidence="3">
    <location>
        <begin position="673"/>
        <end position="697"/>
    </location>
</feature>
<feature type="repeat" description="WD" evidence="3">
    <location>
        <begin position="1054"/>
        <end position="1095"/>
    </location>
</feature>
<reference evidence="7 8" key="1">
    <citation type="submission" date="2019-04" db="EMBL/GenBank/DDBJ databases">
        <title>Herbidospora sp. NEAU-GS14.nov., a novel actinomycete isolated from soil.</title>
        <authorList>
            <person name="Han L."/>
        </authorList>
    </citation>
    <scope>NUCLEOTIDE SEQUENCE [LARGE SCALE GENOMIC DNA]</scope>
    <source>
        <strain evidence="7 8">NEAU-GS14</strain>
    </source>
</reference>
<dbReference type="InterPro" id="IPR035897">
    <property type="entry name" value="Toll_tir_struct_dom_sf"/>
</dbReference>
<dbReference type="PROSITE" id="PS50082">
    <property type="entry name" value="WD_REPEATS_2"/>
    <property type="match status" value="13"/>
</dbReference>
<dbReference type="InterPro" id="IPR020472">
    <property type="entry name" value="WD40_PAC1"/>
</dbReference>